<feature type="transmembrane region" description="Helical" evidence="1">
    <location>
        <begin position="243"/>
        <end position="267"/>
    </location>
</feature>
<evidence type="ECO:0000256" key="1">
    <source>
        <dbReference type="SAM" id="Phobius"/>
    </source>
</evidence>
<dbReference type="OrthoDB" id="2594165at2759"/>
<protein>
    <submittedName>
        <fullName evidence="2">Uncharacterized protein</fullName>
    </submittedName>
</protein>
<gene>
    <name evidence="2" type="ORF">L202_05928</name>
</gene>
<name>A0A1E3HHW3_9TREE</name>
<evidence type="ECO:0000313" key="3">
    <source>
        <dbReference type="Proteomes" id="UP000094065"/>
    </source>
</evidence>
<accession>A0A1E3HHW3</accession>
<reference evidence="2 3" key="1">
    <citation type="submission" date="2016-06" db="EMBL/GenBank/DDBJ databases">
        <title>Evolution of pathogenesis and genome organization in the Tremellales.</title>
        <authorList>
            <person name="Cuomo C."/>
            <person name="Litvintseva A."/>
            <person name="Heitman J."/>
            <person name="Chen Y."/>
            <person name="Sun S."/>
            <person name="Springer D."/>
            <person name="Dromer F."/>
            <person name="Young S."/>
            <person name="Zeng Q."/>
            <person name="Chapman S."/>
            <person name="Gujja S."/>
            <person name="Saif S."/>
            <person name="Birren B."/>
        </authorList>
    </citation>
    <scope>NUCLEOTIDE SEQUENCE [LARGE SCALE GENOMIC DNA]</scope>
    <source>
        <strain evidence="2 3">CBS 6039</strain>
    </source>
</reference>
<dbReference type="AlphaFoldDB" id="A0A1E3HHW3"/>
<feature type="transmembrane region" description="Helical" evidence="1">
    <location>
        <begin position="141"/>
        <end position="160"/>
    </location>
</feature>
<organism evidence="2 3">
    <name type="scientific">Cryptococcus amylolentus CBS 6039</name>
    <dbReference type="NCBI Taxonomy" id="1295533"/>
    <lineage>
        <taxon>Eukaryota</taxon>
        <taxon>Fungi</taxon>
        <taxon>Dikarya</taxon>
        <taxon>Basidiomycota</taxon>
        <taxon>Agaricomycotina</taxon>
        <taxon>Tremellomycetes</taxon>
        <taxon>Tremellales</taxon>
        <taxon>Cryptococcaceae</taxon>
        <taxon>Cryptococcus</taxon>
    </lineage>
</organism>
<keyword evidence="1" id="KW-0812">Transmembrane</keyword>
<dbReference type="GeneID" id="30157237"/>
<feature type="transmembrane region" description="Helical" evidence="1">
    <location>
        <begin position="85"/>
        <end position="104"/>
    </location>
</feature>
<keyword evidence="3" id="KW-1185">Reference proteome</keyword>
<comment type="caution">
    <text evidence="2">The sequence shown here is derived from an EMBL/GenBank/DDBJ whole genome shotgun (WGS) entry which is preliminary data.</text>
</comment>
<evidence type="ECO:0000313" key="2">
    <source>
        <dbReference type="EMBL" id="ODN75947.1"/>
    </source>
</evidence>
<keyword evidence="1" id="KW-1133">Transmembrane helix</keyword>
<dbReference type="EMBL" id="AWGJ01000009">
    <property type="protein sequence ID" value="ODN75947.1"/>
    <property type="molecule type" value="Genomic_DNA"/>
</dbReference>
<proteinExistence type="predicted"/>
<dbReference type="RefSeq" id="XP_018991478.1">
    <property type="nucleotide sequence ID" value="XM_019140327.1"/>
</dbReference>
<feature type="transmembrane region" description="Helical" evidence="1">
    <location>
        <begin position="17"/>
        <end position="45"/>
    </location>
</feature>
<dbReference type="Proteomes" id="UP000094065">
    <property type="component" value="Unassembled WGS sequence"/>
</dbReference>
<sequence>MADEKKSWLGQDTFPTIWIWICFFFNIFGILAFMMLIVAEFVILVNDFSNYHAQYGYHYPPRGYTGEEGCGYVDYTNAPKHLGSAVWMLFYQLSIIILCTLVLASDLAWRASSYNAWGGRWISAFYAGGVTNGPRNDAGGLYYYVAANAWFKAFIVVLYMNQSFYGMRGNISHESPYSGSSSSDSGSSSGGYYSASASASASASSNSGFGSSGSSASASSSSSTPAYSWKLSSDPNKIHGVEAWVYLSGWIVLCSIVPSMVAFLFLAPWGKKKEKDSAGGEAA</sequence>
<keyword evidence="1" id="KW-0472">Membrane</keyword>